<evidence type="ECO:0000313" key="1">
    <source>
        <dbReference type="EMBL" id="KAG8659034.1"/>
    </source>
</evidence>
<keyword evidence="2" id="KW-1185">Reference proteome</keyword>
<accession>A0ACB7I4A7</accession>
<sequence length="628" mass="70773">MKKPRSGSLILNAIRCQNIKNRNIDASSKNNTNNNKNNRRSFYELSLSLILLLWCLVLLFYSRLGLSHENEGNLTLVNRSISGPDVFKHKVCNETVSHIAERSYNNTNGVLLELNLSSSCDNSTVHINIENQKYSISETNRIEEIIWSFIGYRSLVCKAERLDGWEPGKSKELPGGRTHHSTYLNLDEFRNITRQEKGQQVSSQLVNITHRLEPDGKEYNFASAMKGAKVVAHNKEAKGADNILGKDQDKYLRNPCSVGGTFVVIELSEETLVDVVKIGNSEHYSSNFKDFNLSGSLNYPTETWTQLGNFVAANVKQSQSFKLPEPKWVRYLKLDVISHYGSEFYCTLSVVEVYGVDAIERMLEDLFVSSGETSPNKLPKPDATATPPLRPELGPTDEKRNGKVQNGADSATTGSEKIDDSQQLHATTMKDTVTISKIPDPIPEVRQQPISRMPGDAVLKILLQKVRSLELNLSVLEEFIKEMNRRQGEILPDLEKELSRISFLLDKSKEEINDLKEWKENMDKGLLALESWKATVTSRMDALVRENIMLRLDVEKVVNDQANLESKELAVLAVSLFFICFATIKLVSARVMKFLGSSESDKVRRTSRGWVMILISSTMTIFITLLSS</sequence>
<dbReference type="Proteomes" id="UP000091857">
    <property type="component" value="Chromosome 2"/>
</dbReference>
<gene>
    <name evidence="1" type="ORF">MANES_02G008500v8</name>
</gene>
<name>A0ACB7I4A7_MANES</name>
<protein>
    <submittedName>
        <fullName evidence="1">Uncharacterized protein</fullName>
    </submittedName>
</protein>
<dbReference type="EMBL" id="CM004388">
    <property type="protein sequence ID" value="KAG8659034.1"/>
    <property type="molecule type" value="Genomic_DNA"/>
</dbReference>
<proteinExistence type="predicted"/>
<comment type="caution">
    <text evidence="1">The sequence shown here is derived from an EMBL/GenBank/DDBJ whole genome shotgun (WGS) entry which is preliminary data.</text>
</comment>
<evidence type="ECO:0000313" key="2">
    <source>
        <dbReference type="Proteomes" id="UP000091857"/>
    </source>
</evidence>
<reference evidence="2" key="1">
    <citation type="journal article" date="2016" name="Nat. Biotechnol.">
        <title>Sequencing wild and cultivated cassava and related species reveals extensive interspecific hybridization and genetic diversity.</title>
        <authorList>
            <person name="Bredeson J.V."/>
            <person name="Lyons J.B."/>
            <person name="Prochnik S.E."/>
            <person name="Wu G.A."/>
            <person name="Ha C.M."/>
            <person name="Edsinger-Gonzales E."/>
            <person name="Grimwood J."/>
            <person name="Schmutz J."/>
            <person name="Rabbi I.Y."/>
            <person name="Egesi C."/>
            <person name="Nauluvula P."/>
            <person name="Lebot V."/>
            <person name="Ndunguru J."/>
            <person name="Mkamilo G."/>
            <person name="Bart R.S."/>
            <person name="Setter T.L."/>
            <person name="Gleadow R.M."/>
            <person name="Kulakow P."/>
            <person name="Ferguson M.E."/>
            <person name="Rounsley S."/>
            <person name="Rokhsar D.S."/>
        </authorList>
    </citation>
    <scope>NUCLEOTIDE SEQUENCE [LARGE SCALE GENOMIC DNA]</scope>
    <source>
        <strain evidence="2">cv. AM560-2</strain>
    </source>
</reference>
<organism evidence="1 2">
    <name type="scientific">Manihot esculenta</name>
    <name type="common">Cassava</name>
    <name type="synonym">Jatropha manihot</name>
    <dbReference type="NCBI Taxonomy" id="3983"/>
    <lineage>
        <taxon>Eukaryota</taxon>
        <taxon>Viridiplantae</taxon>
        <taxon>Streptophyta</taxon>
        <taxon>Embryophyta</taxon>
        <taxon>Tracheophyta</taxon>
        <taxon>Spermatophyta</taxon>
        <taxon>Magnoliopsida</taxon>
        <taxon>eudicotyledons</taxon>
        <taxon>Gunneridae</taxon>
        <taxon>Pentapetalae</taxon>
        <taxon>rosids</taxon>
        <taxon>fabids</taxon>
        <taxon>Malpighiales</taxon>
        <taxon>Euphorbiaceae</taxon>
        <taxon>Crotonoideae</taxon>
        <taxon>Manihoteae</taxon>
        <taxon>Manihot</taxon>
    </lineage>
</organism>